<dbReference type="Pfam" id="PF00450">
    <property type="entry name" value="Peptidase_S10"/>
    <property type="match status" value="1"/>
</dbReference>
<sequence>MVTVPHGHHMASLLSRAAGAVSLLAVVLTATTSTSPAAALFPEEARPTRSGYLSITSTNSLYYAFYEATDPVTTPAASAVPLLVWLQGGPGSSSLIGNFAELGPYLLLDSDTSLSCNPNRWNRRFGVIFIDNPLGVGFSVAASDADIPTDEPTIADHLLAALQSFMALDPAFRARPLFLTGESYAGKYIPAAASRILGANSKLPSNRRVNLQGVAIGNGMTHPVAQVTVHADQAYFAGLINAAQKAEVEEMQTRAVSLVKSNKYVAARRERGKIIDFLENVTGVATAFNYARGQPHPTQPLRDFLNTGEAKAALGARSDVQWARRSEAVSRALAKDVMKSAIGDVEAVLASNGTRVLLFQGVFDLHSGPASVEAWVGELAWPGLGAFLAAERAVWRLGDGQLAGYVQRSGALANAVIVGAGHMAPGDNRPAAQAMIEGWVLQTGPFGEAAVRDNVVNES</sequence>
<dbReference type="eggNOG" id="KOG1282">
    <property type="taxonomic scope" value="Eukaryota"/>
</dbReference>
<dbReference type="MEROPS" id="S10.003"/>
<dbReference type="SUPFAM" id="SSF53474">
    <property type="entry name" value="alpha/beta-Hydrolases"/>
    <property type="match status" value="1"/>
</dbReference>
<dbReference type="InterPro" id="IPR018202">
    <property type="entry name" value="Ser_caboxypep_ser_AS"/>
</dbReference>
<keyword evidence="5" id="KW-1185">Reference proteome</keyword>
<dbReference type="AlphaFoldDB" id="J3L240"/>
<dbReference type="OrthoDB" id="443318at2759"/>
<reference evidence="4" key="1">
    <citation type="journal article" date="2013" name="Nat. Commun.">
        <title>Whole-genome sequencing of Oryza brachyantha reveals mechanisms underlying Oryza genome evolution.</title>
        <authorList>
            <person name="Chen J."/>
            <person name="Huang Q."/>
            <person name="Gao D."/>
            <person name="Wang J."/>
            <person name="Lang Y."/>
            <person name="Liu T."/>
            <person name="Li B."/>
            <person name="Bai Z."/>
            <person name="Luis Goicoechea J."/>
            <person name="Liang C."/>
            <person name="Chen C."/>
            <person name="Zhang W."/>
            <person name="Sun S."/>
            <person name="Liao Y."/>
            <person name="Zhang X."/>
            <person name="Yang L."/>
            <person name="Song C."/>
            <person name="Wang M."/>
            <person name="Shi J."/>
            <person name="Liu G."/>
            <person name="Liu J."/>
            <person name="Zhou H."/>
            <person name="Zhou W."/>
            <person name="Yu Q."/>
            <person name="An N."/>
            <person name="Chen Y."/>
            <person name="Cai Q."/>
            <person name="Wang B."/>
            <person name="Liu B."/>
            <person name="Min J."/>
            <person name="Huang Y."/>
            <person name="Wu H."/>
            <person name="Li Z."/>
            <person name="Zhang Y."/>
            <person name="Yin Y."/>
            <person name="Song W."/>
            <person name="Jiang J."/>
            <person name="Jackson S.A."/>
            <person name="Wing R.A."/>
            <person name="Wang J."/>
            <person name="Chen M."/>
        </authorList>
    </citation>
    <scope>NUCLEOTIDE SEQUENCE [LARGE SCALE GENOMIC DNA]</scope>
    <source>
        <strain evidence="4">cv. IRGC 101232</strain>
    </source>
</reference>
<evidence type="ECO:0000256" key="2">
    <source>
        <dbReference type="RuleBase" id="RU361156"/>
    </source>
</evidence>
<dbReference type="InterPro" id="IPR001563">
    <property type="entry name" value="Peptidase_S10"/>
</dbReference>
<keyword evidence="3" id="KW-0732">Signal</keyword>
<dbReference type="InterPro" id="IPR029058">
    <property type="entry name" value="AB_hydrolase_fold"/>
</dbReference>
<comment type="similarity">
    <text evidence="1 2">Belongs to the peptidase S10 family.</text>
</comment>
<organism evidence="4">
    <name type="scientific">Oryza brachyantha</name>
    <name type="common">malo sina</name>
    <dbReference type="NCBI Taxonomy" id="4533"/>
    <lineage>
        <taxon>Eukaryota</taxon>
        <taxon>Viridiplantae</taxon>
        <taxon>Streptophyta</taxon>
        <taxon>Embryophyta</taxon>
        <taxon>Tracheophyta</taxon>
        <taxon>Spermatophyta</taxon>
        <taxon>Magnoliopsida</taxon>
        <taxon>Liliopsida</taxon>
        <taxon>Poales</taxon>
        <taxon>Poaceae</taxon>
        <taxon>BOP clade</taxon>
        <taxon>Oryzoideae</taxon>
        <taxon>Oryzeae</taxon>
        <taxon>Oryzinae</taxon>
        <taxon>Oryza</taxon>
    </lineage>
</organism>
<dbReference type="Proteomes" id="UP000006038">
    <property type="component" value="Chromosome 1"/>
</dbReference>
<evidence type="ECO:0000256" key="1">
    <source>
        <dbReference type="ARBA" id="ARBA00009431"/>
    </source>
</evidence>
<dbReference type="RefSeq" id="XP_006644398.1">
    <property type="nucleotide sequence ID" value="XM_006644335.3"/>
</dbReference>
<feature type="signal peptide" evidence="3">
    <location>
        <begin position="1"/>
        <end position="39"/>
    </location>
</feature>
<dbReference type="PANTHER" id="PTHR11802:SF217">
    <property type="entry name" value="CARBOXYPEPTIDASE"/>
    <property type="match status" value="1"/>
</dbReference>
<dbReference type="Gramene" id="OB01G32960.1">
    <property type="protein sequence ID" value="OB01G32960.1"/>
    <property type="gene ID" value="OB01G32960"/>
</dbReference>
<accession>J3L240</accession>
<evidence type="ECO:0000313" key="5">
    <source>
        <dbReference type="Proteomes" id="UP000006038"/>
    </source>
</evidence>
<keyword evidence="2" id="KW-0378">Hydrolase</keyword>
<dbReference type="PRINTS" id="PR00724">
    <property type="entry name" value="CRBOXYPTASEC"/>
</dbReference>
<reference evidence="4" key="2">
    <citation type="submission" date="2013-04" db="UniProtKB">
        <authorList>
            <consortium name="EnsemblPlants"/>
        </authorList>
    </citation>
    <scope>IDENTIFICATION</scope>
</reference>
<dbReference type="PROSITE" id="PS00131">
    <property type="entry name" value="CARBOXYPEPT_SER_SER"/>
    <property type="match status" value="1"/>
</dbReference>
<dbReference type="KEGG" id="obr:102718877"/>
<dbReference type="GO" id="GO:0004185">
    <property type="term" value="F:serine-type carboxypeptidase activity"/>
    <property type="evidence" value="ECO:0007669"/>
    <property type="project" value="UniProtKB-UniRule"/>
</dbReference>
<dbReference type="FunFam" id="3.40.50.1820:FF:000416">
    <property type="entry name" value="Carboxypeptidase"/>
    <property type="match status" value="1"/>
</dbReference>
<dbReference type="PANTHER" id="PTHR11802">
    <property type="entry name" value="SERINE PROTEASE FAMILY S10 SERINE CARBOXYPEPTIDASE"/>
    <property type="match status" value="1"/>
</dbReference>
<dbReference type="HOGENOM" id="CLU_008523_10_1_1"/>
<evidence type="ECO:0000313" key="4">
    <source>
        <dbReference type="EnsemblPlants" id="OB01G32960.1"/>
    </source>
</evidence>
<feature type="chain" id="PRO_5003771868" description="Carboxypeptidase" evidence="3">
    <location>
        <begin position="40"/>
        <end position="459"/>
    </location>
</feature>
<dbReference type="EnsemblPlants" id="OB01G32960.1">
    <property type="protein sequence ID" value="OB01G32960.1"/>
    <property type="gene ID" value="OB01G32960"/>
</dbReference>
<proteinExistence type="inferred from homology"/>
<keyword evidence="2" id="KW-0121">Carboxypeptidase</keyword>
<dbReference type="GO" id="GO:0006508">
    <property type="term" value="P:proteolysis"/>
    <property type="evidence" value="ECO:0007669"/>
    <property type="project" value="UniProtKB-KW"/>
</dbReference>
<name>J3L240_ORYBR</name>
<dbReference type="OMA" id="RILMLAM"/>
<protein>
    <recommendedName>
        <fullName evidence="2">Carboxypeptidase</fullName>
        <ecNumber evidence="2">3.4.16.-</ecNumber>
    </recommendedName>
</protein>
<dbReference type="GeneID" id="102718877"/>
<dbReference type="Gene3D" id="3.40.50.1820">
    <property type="entry name" value="alpha/beta hydrolase"/>
    <property type="match status" value="1"/>
</dbReference>
<keyword evidence="2" id="KW-0645">Protease</keyword>
<dbReference type="EC" id="3.4.16.-" evidence="2"/>
<evidence type="ECO:0000256" key="3">
    <source>
        <dbReference type="SAM" id="SignalP"/>
    </source>
</evidence>
<gene>
    <name evidence="4" type="primary">LOC102718877</name>
</gene>